<evidence type="ECO:0000256" key="1">
    <source>
        <dbReference type="ARBA" id="ARBA00022679"/>
    </source>
</evidence>
<dbReference type="Pfam" id="PF07831">
    <property type="entry name" value="PYNP_C"/>
    <property type="match status" value="1"/>
</dbReference>
<feature type="non-terminal residue" evidence="3">
    <location>
        <position position="1"/>
    </location>
</feature>
<dbReference type="SUPFAM" id="SSF54680">
    <property type="entry name" value="Pyrimidine nucleoside phosphorylase C-terminal domain"/>
    <property type="match status" value="1"/>
</dbReference>
<dbReference type="PANTHER" id="PTHR10515">
    <property type="entry name" value="THYMIDINE PHOSPHORYLASE"/>
    <property type="match status" value="1"/>
</dbReference>
<evidence type="ECO:0000259" key="2">
    <source>
        <dbReference type="SMART" id="SM00941"/>
    </source>
</evidence>
<dbReference type="PANTHER" id="PTHR10515:SF0">
    <property type="entry name" value="THYMIDINE PHOSPHORYLASE"/>
    <property type="match status" value="1"/>
</dbReference>
<dbReference type="Gene3D" id="3.90.1170.30">
    <property type="entry name" value="Pyrimidine nucleoside phosphorylase-like, C-terminal domain"/>
    <property type="match status" value="1"/>
</dbReference>
<sequence>GVPPIVAQSLCGDVPDYRYLPRAKYVTPVPAHATGLLTDVDSMSLAIKSLELGAGRKKVGDPVNHAVGIVLLKVVGERVREGEAWAELHHEESLPFGFLESTMRSATIQNTHHFRQVPLIAAKII</sequence>
<dbReference type="GO" id="GO:0016763">
    <property type="term" value="F:pentosyltransferase activity"/>
    <property type="evidence" value="ECO:0007669"/>
    <property type="project" value="InterPro"/>
</dbReference>
<keyword evidence="4" id="KW-1185">Reference proteome</keyword>
<comment type="caution">
    <text evidence="3">The sequence shown here is derived from an EMBL/GenBank/DDBJ whole genome shotgun (WGS) entry which is preliminary data.</text>
</comment>
<name>A0AAN8ZSD6_HALRR</name>
<protein>
    <recommendedName>
        <fullName evidence="2">Pyrimidine nucleoside phosphorylase C-terminal domain-containing protein</fullName>
    </recommendedName>
</protein>
<dbReference type="GO" id="GO:0006213">
    <property type="term" value="P:pyrimidine nucleoside metabolic process"/>
    <property type="evidence" value="ECO:0007669"/>
    <property type="project" value="InterPro"/>
</dbReference>
<dbReference type="AlphaFoldDB" id="A0AAN8ZSD6"/>
<dbReference type="GO" id="GO:0006206">
    <property type="term" value="P:pyrimidine nucleobase metabolic process"/>
    <property type="evidence" value="ECO:0007669"/>
    <property type="project" value="InterPro"/>
</dbReference>
<dbReference type="Proteomes" id="UP001381693">
    <property type="component" value="Unassembled WGS sequence"/>
</dbReference>
<gene>
    <name evidence="3" type="ORF">SK128_005942</name>
</gene>
<dbReference type="SMART" id="SM00941">
    <property type="entry name" value="PYNP_C"/>
    <property type="match status" value="1"/>
</dbReference>
<dbReference type="InterPro" id="IPR013102">
    <property type="entry name" value="PYNP_C"/>
</dbReference>
<evidence type="ECO:0000313" key="4">
    <source>
        <dbReference type="Proteomes" id="UP001381693"/>
    </source>
</evidence>
<dbReference type="EMBL" id="JAXCGZ010023544">
    <property type="protein sequence ID" value="KAK7007718.1"/>
    <property type="molecule type" value="Genomic_DNA"/>
</dbReference>
<dbReference type="InterPro" id="IPR000053">
    <property type="entry name" value="Thymidine/pyrmidine_PPase"/>
</dbReference>
<feature type="domain" description="Pyrimidine nucleoside phosphorylase C-terminal" evidence="2">
    <location>
        <begin position="36"/>
        <end position="109"/>
    </location>
</feature>
<evidence type="ECO:0000313" key="3">
    <source>
        <dbReference type="EMBL" id="KAK7007718.1"/>
    </source>
</evidence>
<dbReference type="GO" id="GO:0004645">
    <property type="term" value="F:1,4-alpha-oligoglucan phosphorylase activity"/>
    <property type="evidence" value="ECO:0007669"/>
    <property type="project" value="InterPro"/>
</dbReference>
<proteinExistence type="predicted"/>
<dbReference type="InterPro" id="IPR036566">
    <property type="entry name" value="PYNP-like_C_sf"/>
</dbReference>
<accession>A0AAN8ZSD6</accession>
<keyword evidence="1" id="KW-0808">Transferase</keyword>
<dbReference type="GO" id="GO:0005829">
    <property type="term" value="C:cytosol"/>
    <property type="evidence" value="ECO:0007669"/>
    <property type="project" value="TreeGrafter"/>
</dbReference>
<reference evidence="3 4" key="1">
    <citation type="submission" date="2023-11" db="EMBL/GenBank/DDBJ databases">
        <title>Halocaridina rubra genome assembly.</title>
        <authorList>
            <person name="Smith C."/>
        </authorList>
    </citation>
    <scope>NUCLEOTIDE SEQUENCE [LARGE SCALE GENOMIC DNA]</scope>
    <source>
        <strain evidence="3">EP-1</strain>
        <tissue evidence="3">Whole</tissue>
    </source>
</reference>
<organism evidence="3 4">
    <name type="scientific">Halocaridina rubra</name>
    <name type="common">Hawaiian red shrimp</name>
    <dbReference type="NCBI Taxonomy" id="373956"/>
    <lineage>
        <taxon>Eukaryota</taxon>
        <taxon>Metazoa</taxon>
        <taxon>Ecdysozoa</taxon>
        <taxon>Arthropoda</taxon>
        <taxon>Crustacea</taxon>
        <taxon>Multicrustacea</taxon>
        <taxon>Malacostraca</taxon>
        <taxon>Eumalacostraca</taxon>
        <taxon>Eucarida</taxon>
        <taxon>Decapoda</taxon>
        <taxon>Pleocyemata</taxon>
        <taxon>Caridea</taxon>
        <taxon>Atyoidea</taxon>
        <taxon>Atyidae</taxon>
        <taxon>Halocaridina</taxon>
    </lineage>
</organism>